<evidence type="ECO:0000313" key="1">
    <source>
        <dbReference type="EMBL" id="MCZ0691027.1"/>
    </source>
</evidence>
<proteinExistence type="predicted"/>
<organism evidence="1 2">
    <name type="scientific">Mediterraneibacter gnavus</name>
    <name type="common">Ruminococcus gnavus</name>
    <dbReference type="NCBI Taxonomy" id="33038"/>
    <lineage>
        <taxon>Bacteria</taxon>
        <taxon>Bacillati</taxon>
        <taxon>Bacillota</taxon>
        <taxon>Clostridia</taxon>
        <taxon>Lachnospirales</taxon>
        <taxon>Lachnospiraceae</taxon>
        <taxon>Mediterraneibacter</taxon>
    </lineage>
</organism>
<accession>A0AAJ1GF93</accession>
<dbReference type="EMBL" id="JAPRBD010000036">
    <property type="protein sequence ID" value="MCZ0691027.1"/>
    <property type="molecule type" value="Genomic_DNA"/>
</dbReference>
<reference evidence="1" key="1">
    <citation type="submission" date="2022-11" db="EMBL/GenBank/DDBJ databases">
        <title>Temperate bacteriophages infecting mucin-degrading bacterium Ruminococcus gnavus from the human gut.</title>
        <authorList>
            <person name="Buttimer C."/>
        </authorList>
    </citation>
    <scope>NUCLEOTIDE SEQUENCE</scope>
    <source>
        <strain evidence="1">CCUG 52279</strain>
    </source>
</reference>
<evidence type="ECO:0000313" key="2">
    <source>
        <dbReference type="Proteomes" id="UP001076974"/>
    </source>
</evidence>
<sequence length="62" mass="7465">IDSFENKNTEVKFPKVGYKFQNCEVQTPIREVYKIKPYSYEEEIRALFLDFSGGRTWKKCEH</sequence>
<comment type="caution">
    <text evidence="1">The sequence shown here is derived from an EMBL/GenBank/DDBJ whole genome shotgun (WGS) entry which is preliminary data.</text>
</comment>
<protein>
    <submittedName>
        <fullName evidence="1">Uncharacterized protein</fullName>
    </submittedName>
</protein>
<gene>
    <name evidence="1" type="ORF">OZZ16_14215</name>
</gene>
<name>A0AAJ1GF93_MEDGN</name>
<dbReference type="AlphaFoldDB" id="A0AAJ1GF93"/>
<dbReference type="RefSeq" id="WP_268806803.1">
    <property type="nucleotide sequence ID" value="NZ_JAPRBD010000036.1"/>
</dbReference>
<feature type="non-terminal residue" evidence="1">
    <location>
        <position position="1"/>
    </location>
</feature>
<dbReference type="Proteomes" id="UP001076974">
    <property type="component" value="Unassembled WGS sequence"/>
</dbReference>